<keyword evidence="1" id="KW-0732">Signal</keyword>
<dbReference type="RefSeq" id="WP_215242231.1">
    <property type="nucleotide sequence ID" value="NZ_CAJRAF010000004.1"/>
</dbReference>
<evidence type="ECO:0000256" key="1">
    <source>
        <dbReference type="SAM" id="SignalP"/>
    </source>
</evidence>
<name>A0A916N8S4_9BACT</name>
<dbReference type="InterPro" id="IPR046863">
    <property type="entry name" value="MbnP-like_dom"/>
</dbReference>
<dbReference type="AlphaFoldDB" id="A0A916N8S4"/>
<feature type="chain" id="PRO_5036908635" description="Copper-binding protein MbnP-like domain-containing protein" evidence="1">
    <location>
        <begin position="26"/>
        <end position="274"/>
    </location>
</feature>
<gene>
    <name evidence="3" type="ORF">DYBT9275_05916</name>
</gene>
<reference evidence="3" key="1">
    <citation type="submission" date="2021-04" db="EMBL/GenBank/DDBJ databases">
        <authorList>
            <person name="Rodrigo-Torres L."/>
            <person name="Arahal R. D."/>
            <person name="Lucena T."/>
        </authorList>
    </citation>
    <scope>NUCLEOTIDE SEQUENCE</scope>
    <source>
        <strain evidence="3">CECT 9275</strain>
    </source>
</reference>
<proteinExistence type="predicted"/>
<accession>A0A916N8S4</accession>
<organism evidence="3 4">
    <name type="scientific">Dyadobacter helix</name>
    <dbReference type="NCBI Taxonomy" id="2822344"/>
    <lineage>
        <taxon>Bacteria</taxon>
        <taxon>Pseudomonadati</taxon>
        <taxon>Bacteroidota</taxon>
        <taxon>Cytophagia</taxon>
        <taxon>Cytophagales</taxon>
        <taxon>Spirosomataceae</taxon>
        <taxon>Dyadobacter</taxon>
    </lineage>
</organism>
<sequence length="274" mass="29982">MKSIFYKCFAAACAVIILFSLHSCSDSGISPDPAAEGGQIRLEFDNVVGDKNLVLNGVTYQNASGEDFVVTKFNYFISNIKLTKADGTVFTVPQDSSYFLIKEDTKTSQFVTLNNIPLGDYTAAEFMVGVDSARNTAPIEKRQGVLDPSGSMADDGMYWAWNSGYIFLKLEGTSPKGNPVNGKFYYHIGLFGGYNEKTVNNTRVVKVNFGSLKAGVTASEVPEVHFLVDVLKVFNGPGTNIKIAEYNSIMGGQPEKSQQIANNYVNMFTLDHIH</sequence>
<dbReference type="Pfam" id="PF20243">
    <property type="entry name" value="MbnP"/>
    <property type="match status" value="1"/>
</dbReference>
<dbReference type="Proteomes" id="UP000680038">
    <property type="component" value="Unassembled WGS sequence"/>
</dbReference>
<dbReference type="EMBL" id="CAJRAF010000004">
    <property type="protein sequence ID" value="CAG5018073.1"/>
    <property type="molecule type" value="Genomic_DNA"/>
</dbReference>
<protein>
    <recommendedName>
        <fullName evidence="2">Copper-binding protein MbnP-like domain-containing protein</fullName>
    </recommendedName>
</protein>
<comment type="caution">
    <text evidence="3">The sequence shown here is derived from an EMBL/GenBank/DDBJ whole genome shotgun (WGS) entry which is preliminary data.</text>
</comment>
<evidence type="ECO:0000313" key="4">
    <source>
        <dbReference type="Proteomes" id="UP000680038"/>
    </source>
</evidence>
<feature type="domain" description="Copper-binding protein MbnP-like" evidence="2">
    <location>
        <begin position="38"/>
        <end position="250"/>
    </location>
</feature>
<evidence type="ECO:0000259" key="2">
    <source>
        <dbReference type="Pfam" id="PF20243"/>
    </source>
</evidence>
<keyword evidence="4" id="KW-1185">Reference proteome</keyword>
<evidence type="ECO:0000313" key="3">
    <source>
        <dbReference type="EMBL" id="CAG5018073.1"/>
    </source>
</evidence>
<feature type="signal peptide" evidence="1">
    <location>
        <begin position="1"/>
        <end position="25"/>
    </location>
</feature>